<reference evidence="1" key="1">
    <citation type="submission" date="2018-05" db="EMBL/GenBank/DDBJ databases">
        <authorList>
            <person name="Lanie J.A."/>
            <person name="Ng W.-L."/>
            <person name="Kazmierczak K.M."/>
            <person name="Andrzejewski T.M."/>
            <person name="Davidsen T.M."/>
            <person name="Wayne K.J."/>
            <person name="Tettelin H."/>
            <person name="Glass J.I."/>
            <person name="Rusch D."/>
            <person name="Podicherti R."/>
            <person name="Tsui H.-C.T."/>
            <person name="Winkler M.E."/>
        </authorList>
    </citation>
    <scope>NUCLEOTIDE SEQUENCE</scope>
</reference>
<accession>A0A382YGR5</accession>
<proteinExistence type="predicted"/>
<dbReference type="AlphaFoldDB" id="A0A382YGR5"/>
<name>A0A382YGR5_9ZZZZ</name>
<sequence length="40" mass="4950">MKIFEYKIFLLSKATDETFFSSWTEEVPLHIKYLIRLTFY</sequence>
<organism evidence="1">
    <name type="scientific">marine metagenome</name>
    <dbReference type="NCBI Taxonomy" id="408172"/>
    <lineage>
        <taxon>unclassified sequences</taxon>
        <taxon>metagenomes</taxon>
        <taxon>ecological metagenomes</taxon>
    </lineage>
</organism>
<protein>
    <submittedName>
        <fullName evidence="1">Uncharacterized protein</fullName>
    </submittedName>
</protein>
<dbReference type="EMBL" id="UINC01175419">
    <property type="protein sequence ID" value="SVD82035.1"/>
    <property type="molecule type" value="Genomic_DNA"/>
</dbReference>
<evidence type="ECO:0000313" key="1">
    <source>
        <dbReference type="EMBL" id="SVD82035.1"/>
    </source>
</evidence>
<gene>
    <name evidence="1" type="ORF">METZ01_LOCUS434889</name>
</gene>